<feature type="transmembrane region" description="Helical" evidence="13">
    <location>
        <begin position="361"/>
        <end position="385"/>
    </location>
</feature>
<dbReference type="InterPro" id="IPR002528">
    <property type="entry name" value="MATE_fam"/>
</dbReference>
<proteinExistence type="inferred from homology"/>
<evidence type="ECO:0000256" key="3">
    <source>
        <dbReference type="ARBA" id="ARBA00010199"/>
    </source>
</evidence>
<name>C7RF92_ANAPD</name>
<dbReference type="OrthoDB" id="9776324at2"/>
<evidence type="ECO:0000256" key="4">
    <source>
        <dbReference type="ARBA" id="ARBA00020268"/>
    </source>
</evidence>
<dbReference type="AlphaFoldDB" id="C7RF92"/>
<dbReference type="GO" id="GO:0006811">
    <property type="term" value="P:monoatomic ion transport"/>
    <property type="evidence" value="ECO:0007669"/>
    <property type="project" value="UniProtKB-KW"/>
</dbReference>
<dbReference type="GO" id="GO:0015297">
    <property type="term" value="F:antiporter activity"/>
    <property type="evidence" value="ECO:0007669"/>
    <property type="project" value="UniProtKB-KW"/>
</dbReference>
<dbReference type="GO" id="GO:0042910">
    <property type="term" value="F:xenobiotic transmembrane transporter activity"/>
    <property type="evidence" value="ECO:0007669"/>
    <property type="project" value="InterPro"/>
</dbReference>
<keyword evidence="10" id="KW-0406">Ion transport</keyword>
<dbReference type="KEGG" id="apr:Apre_0100"/>
<evidence type="ECO:0000256" key="5">
    <source>
        <dbReference type="ARBA" id="ARBA00022448"/>
    </source>
</evidence>
<evidence type="ECO:0000256" key="12">
    <source>
        <dbReference type="ARBA" id="ARBA00031636"/>
    </source>
</evidence>
<evidence type="ECO:0000256" key="10">
    <source>
        <dbReference type="ARBA" id="ARBA00023065"/>
    </source>
</evidence>
<dbReference type="PANTHER" id="PTHR43298">
    <property type="entry name" value="MULTIDRUG RESISTANCE PROTEIN NORM-RELATED"/>
    <property type="match status" value="1"/>
</dbReference>
<dbReference type="NCBIfam" id="TIGR00797">
    <property type="entry name" value="matE"/>
    <property type="match status" value="1"/>
</dbReference>
<sequence>MNQKLDLTRGPIWQTLVKLSIPLALTAFIQIAYGFVDMIWISRLGTDAVAGVGIAGFVFWIANSLALIPKVGTGVFASQSYGQGNEKETVRVINNGIIQAMILGFCFTIFVLIIRNIFIEAYNLGDAAELAAKRYLFIVACGMIFFFINPMFSQSFTALGDSISPFKINAVGLLANMILDPVLIFGFGPLPALGIRGAAIATIFSQFLVSLCFLFLIIRQDDIIKKSISRIDYRMNWQKEIFKLGLPAGVLSGFHASISMILNRFMASFGPVPVAVASIGAQLESISWNTTEGIQVGIQALVGQNYGAKKIDRVIDIIKVSFKLVASIGLIASLVLFFFRYNLFSLFTPGDSEAISLGADYLLILSLSQLMMAIEIGLAGAFNGLSDTKTPAVIGLVMNTSRIPISLILMPFLGVHGVWIAMSLSSNFKGILSMIFLSRKVKKLKNGHYKEPGL</sequence>
<evidence type="ECO:0000256" key="11">
    <source>
        <dbReference type="ARBA" id="ARBA00023136"/>
    </source>
</evidence>
<reference evidence="14 15" key="1">
    <citation type="journal article" date="2009" name="Stand. Genomic Sci.">
        <title>Complete genome sequence of Anaerococcus prevotii type strain (PC1).</title>
        <authorList>
            <person name="Labutti K."/>
            <person name="Pukall R."/>
            <person name="Steenblock K."/>
            <person name="Glavina Del Rio T."/>
            <person name="Tice H."/>
            <person name="Copeland A."/>
            <person name="Cheng J.F."/>
            <person name="Lucas S."/>
            <person name="Chen F."/>
            <person name="Nolan M."/>
            <person name="Bruce D."/>
            <person name="Goodwin L."/>
            <person name="Pitluck S."/>
            <person name="Ivanova N."/>
            <person name="Mavromatis K."/>
            <person name="Ovchinnikova G."/>
            <person name="Pati A."/>
            <person name="Chen A."/>
            <person name="Palaniappan K."/>
            <person name="Land M."/>
            <person name="Hauser L."/>
            <person name="Chang Y.J."/>
            <person name="Jeffries C.D."/>
            <person name="Chain P."/>
            <person name="Saunders E."/>
            <person name="Brettin T."/>
            <person name="Detter J.C."/>
            <person name="Han C."/>
            <person name="Goker M."/>
            <person name="Bristow J."/>
            <person name="Eisen J.A."/>
            <person name="Markowitz V."/>
            <person name="Hugenholtz P."/>
            <person name="Kyrpides N.C."/>
            <person name="Klenk H.P."/>
            <person name="Lapidus A."/>
        </authorList>
    </citation>
    <scope>NUCLEOTIDE SEQUENCE [LARGE SCALE GENOMIC DNA]</scope>
    <source>
        <strain evidence="15">ATCC 9321 / DSM 20548 / JCM 6508 / NCTC 11806 / PC1</strain>
    </source>
</reference>
<keyword evidence="11 13" id="KW-0472">Membrane</keyword>
<evidence type="ECO:0000256" key="6">
    <source>
        <dbReference type="ARBA" id="ARBA00022449"/>
    </source>
</evidence>
<feature type="transmembrane region" description="Helical" evidence="13">
    <location>
        <begin position="320"/>
        <end position="341"/>
    </location>
</feature>
<keyword evidence="15" id="KW-1185">Reference proteome</keyword>
<keyword evidence="5" id="KW-0813">Transport</keyword>
<evidence type="ECO:0000256" key="7">
    <source>
        <dbReference type="ARBA" id="ARBA00022475"/>
    </source>
</evidence>
<dbReference type="eggNOG" id="COG0534">
    <property type="taxonomic scope" value="Bacteria"/>
</dbReference>
<dbReference type="EMBL" id="CP001708">
    <property type="protein sequence ID" value="ACV28153.1"/>
    <property type="molecule type" value="Genomic_DNA"/>
</dbReference>
<dbReference type="CDD" id="cd13140">
    <property type="entry name" value="MATE_like_1"/>
    <property type="match status" value="1"/>
</dbReference>
<dbReference type="InterPro" id="IPR048279">
    <property type="entry name" value="MdtK-like"/>
</dbReference>
<feature type="transmembrane region" description="Helical" evidence="13">
    <location>
        <begin position="48"/>
        <end position="71"/>
    </location>
</feature>
<evidence type="ECO:0000256" key="2">
    <source>
        <dbReference type="ARBA" id="ARBA00004651"/>
    </source>
</evidence>
<keyword evidence="8 13" id="KW-0812">Transmembrane</keyword>
<dbReference type="STRING" id="525919.Apre_0100"/>
<gene>
    <name evidence="14" type="ordered locus">Apre_0100</name>
</gene>
<evidence type="ECO:0000313" key="14">
    <source>
        <dbReference type="EMBL" id="ACV28153.1"/>
    </source>
</evidence>
<dbReference type="RefSeq" id="WP_012803572.1">
    <property type="nucleotide sequence ID" value="NC_013171.1"/>
</dbReference>
<feature type="transmembrane region" description="Helical" evidence="13">
    <location>
        <begin position="198"/>
        <end position="218"/>
    </location>
</feature>
<feature type="transmembrane region" description="Helical" evidence="13">
    <location>
        <begin position="134"/>
        <end position="152"/>
    </location>
</feature>
<accession>C7RF92</accession>
<dbReference type="PANTHER" id="PTHR43298:SF2">
    <property type="entry name" value="FMN_FAD EXPORTER YEEO-RELATED"/>
    <property type="match status" value="1"/>
</dbReference>
<keyword evidence="7" id="KW-1003">Cell membrane</keyword>
<dbReference type="Proteomes" id="UP000002294">
    <property type="component" value="Chromosome"/>
</dbReference>
<evidence type="ECO:0000256" key="1">
    <source>
        <dbReference type="ARBA" id="ARBA00003408"/>
    </source>
</evidence>
<dbReference type="InterPro" id="IPR050222">
    <property type="entry name" value="MATE_MdtK"/>
</dbReference>
<comment type="subcellular location">
    <subcellularLocation>
        <location evidence="2">Cell membrane</location>
        <topology evidence="2">Multi-pass membrane protein</topology>
    </subcellularLocation>
</comment>
<keyword evidence="9 13" id="KW-1133">Transmembrane helix</keyword>
<dbReference type="Pfam" id="PF01554">
    <property type="entry name" value="MatE"/>
    <property type="match status" value="2"/>
</dbReference>
<evidence type="ECO:0000313" key="15">
    <source>
        <dbReference type="Proteomes" id="UP000002294"/>
    </source>
</evidence>
<feature type="transmembrane region" description="Helical" evidence="13">
    <location>
        <begin position="173"/>
        <end position="192"/>
    </location>
</feature>
<keyword evidence="6" id="KW-0050">Antiport</keyword>
<evidence type="ECO:0000256" key="8">
    <source>
        <dbReference type="ARBA" id="ARBA00022692"/>
    </source>
</evidence>
<feature type="transmembrane region" description="Helical" evidence="13">
    <location>
        <begin position="21"/>
        <end position="42"/>
    </location>
</feature>
<organism evidence="14 15">
    <name type="scientific">Anaerococcus prevotii (strain ATCC 9321 / DSM 20548 / JCM 6508 / NCTC 11806 / PC1)</name>
    <name type="common">Peptostreptococcus prevotii</name>
    <name type="synonym">Peptococcus prevotii</name>
    <dbReference type="NCBI Taxonomy" id="525919"/>
    <lineage>
        <taxon>Bacteria</taxon>
        <taxon>Bacillati</taxon>
        <taxon>Bacillota</taxon>
        <taxon>Tissierellia</taxon>
        <taxon>Tissierellales</taxon>
        <taxon>Peptoniphilaceae</taxon>
        <taxon>Anaerococcus</taxon>
    </lineage>
</organism>
<protein>
    <recommendedName>
        <fullName evidence="4">Probable multidrug resistance protein NorM</fullName>
    </recommendedName>
    <alternativeName>
        <fullName evidence="12">Multidrug-efflux transporter</fullName>
    </alternativeName>
</protein>
<comment type="similarity">
    <text evidence="3">Belongs to the multi antimicrobial extrusion (MATE) (TC 2.A.66.1) family.</text>
</comment>
<comment type="function">
    <text evidence="1">Multidrug efflux pump.</text>
</comment>
<evidence type="ECO:0000256" key="9">
    <source>
        <dbReference type="ARBA" id="ARBA00022989"/>
    </source>
</evidence>
<dbReference type="GO" id="GO:0005886">
    <property type="term" value="C:plasma membrane"/>
    <property type="evidence" value="ECO:0007669"/>
    <property type="project" value="UniProtKB-SubCell"/>
</dbReference>
<dbReference type="HOGENOM" id="CLU_012893_5_0_9"/>
<evidence type="ECO:0000256" key="13">
    <source>
        <dbReference type="SAM" id="Phobius"/>
    </source>
</evidence>
<dbReference type="PIRSF" id="PIRSF006603">
    <property type="entry name" value="DinF"/>
    <property type="match status" value="1"/>
</dbReference>
<feature type="transmembrane region" description="Helical" evidence="13">
    <location>
        <begin position="92"/>
        <end position="114"/>
    </location>
</feature>